<organism evidence="8 9">
    <name type="scientific">Oldenlandia corymbosa var. corymbosa</name>
    <dbReference type="NCBI Taxonomy" id="529605"/>
    <lineage>
        <taxon>Eukaryota</taxon>
        <taxon>Viridiplantae</taxon>
        <taxon>Streptophyta</taxon>
        <taxon>Embryophyta</taxon>
        <taxon>Tracheophyta</taxon>
        <taxon>Spermatophyta</taxon>
        <taxon>Magnoliopsida</taxon>
        <taxon>eudicotyledons</taxon>
        <taxon>Gunneridae</taxon>
        <taxon>Pentapetalae</taxon>
        <taxon>asterids</taxon>
        <taxon>lamiids</taxon>
        <taxon>Gentianales</taxon>
        <taxon>Rubiaceae</taxon>
        <taxon>Rubioideae</taxon>
        <taxon>Spermacoceae</taxon>
        <taxon>Hedyotis-Oldenlandia complex</taxon>
        <taxon>Oldenlandia</taxon>
    </lineage>
</organism>
<dbReference type="SUPFAM" id="SSF101941">
    <property type="entry name" value="NAC domain"/>
    <property type="match status" value="1"/>
</dbReference>
<evidence type="ECO:0000259" key="7">
    <source>
        <dbReference type="PROSITE" id="PS51005"/>
    </source>
</evidence>
<evidence type="ECO:0000256" key="4">
    <source>
        <dbReference type="ARBA" id="ARBA00023163"/>
    </source>
</evidence>
<dbReference type="GO" id="GO:0005634">
    <property type="term" value="C:nucleus"/>
    <property type="evidence" value="ECO:0007669"/>
    <property type="project" value="UniProtKB-SubCell"/>
</dbReference>
<evidence type="ECO:0000256" key="2">
    <source>
        <dbReference type="ARBA" id="ARBA00023015"/>
    </source>
</evidence>
<dbReference type="AlphaFoldDB" id="A0AAV1EDP8"/>
<feature type="region of interest" description="Disordered" evidence="6">
    <location>
        <begin position="90"/>
        <end position="114"/>
    </location>
</feature>
<evidence type="ECO:0000256" key="5">
    <source>
        <dbReference type="ARBA" id="ARBA00023242"/>
    </source>
</evidence>
<name>A0AAV1EDP8_OLDCO</name>
<reference evidence="8" key="1">
    <citation type="submission" date="2023-03" db="EMBL/GenBank/DDBJ databases">
        <authorList>
            <person name="Julca I."/>
        </authorList>
    </citation>
    <scope>NUCLEOTIDE SEQUENCE</scope>
</reference>
<evidence type="ECO:0000256" key="3">
    <source>
        <dbReference type="ARBA" id="ARBA00023125"/>
    </source>
</evidence>
<proteinExistence type="predicted"/>
<dbReference type="PANTHER" id="PTHR31989">
    <property type="entry name" value="NAC DOMAIN-CONTAINING PROTEIN 82-RELATED"/>
    <property type="match status" value="1"/>
</dbReference>
<dbReference type="InterPro" id="IPR036093">
    <property type="entry name" value="NAC_dom_sf"/>
</dbReference>
<dbReference type="PROSITE" id="PS51005">
    <property type="entry name" value="NAC"/>
    <property type="match status" value="1"/>
</dbReference>
<evidence type="ECO:0000256" key="1">
    <source>
        <dbReference type="ARBA" id="ARBA00004123"/>
    </source>
</evidence>
<evidence type="ECO:0000313" key="9">
    <source>
        <dbReference type="Proteomes" id="UP001161247"/>
    </source>
</evidence>
<dbReference type="Gene3D" id="2.170.150.80">
    <property type="entry name" value="NAC domain"/>
    <property type="match status" value="1"/>
</dbReference>
<gene>
    <name evidence="8" type="ORF">OLC1_LOCUS23848</name>
</gene>
<dbReference type="Proteomes" id="UP001161247">
    <property type="component" value="Chromosome 9"/>
</dbReference>
<sequence length="182" mass="20369">MAFNPNELPPGCGFHPTELEIITILRNRVLSQQGYPGVLERNLYGPDATPWLILSEEDGTIPWQRVGNAVDIGKKVYVFTVAPRLGNGSQRDRSAGCGSWVPRTGPRNVMDGGGLQVGTRRSLSFQPRTEQYGRDRWVMHEYELDDSQLNPGQTTDLVLCRVAKYPDVEPQIPDLNFAEEDN</sequence>
<dbReference type="GO" id="GO:0003677">
    <property type="term" value="F:DNA binding"/>
    <property type="evidence" value="ECO:0007669"/>
    <property type="project" value="UniProtKB-KW"/>
</dbReference>
<dbReference type="InterPro" id="IPR003441">
    <property type="entry name" value="NAC-dom"/>
</dbReference>
<accession>A0AAV1EDP8</accession>
<comment type="subcellular location">
    <subcellularLocation>
        <location evidence="1">Nucleus</location>
    </subcellularLocation>
</comment>
<evidence type="ECO:0000313" key="8">
    <source>
        <dbReference type="EMBL" id="CAI9117852.1"/>
    </source>
</evidence>
<keyword evidence="3" id="KW-0238">DNA-binding</keyword>
<keyword evidence="9" id="KW-1185">Reference proteome</keyword>
<evidence type="ECO:0000256" key="6">
    <source>
        <dbReference type="SAM" id="MobiDB-lite"/>
    </source>
</evidence>
<keyword evidence="2" id="KW-0805">Transcription regulation</keyword>
<dbReference type="GO" id="GO:0006355">
    <property type="term" value="P:regulation of DNA-templated transcription"/>
    <property type="evidence" value="ECO:0007669"/>
    <property type="project" value="InterPro"/>
</dbReference>
<keyword evidence="5" id="KW-0539">Nucleus</keyword>
<keyword evidence="4" id="KW-0804">Transcription</keyword>
<protein>
    <submittedName>
        <fullName evidence="8">OLC1v1019339C1</fullName>
    </submittedName>
</protein>
<feature type="domain" description="NAC" evidence="7">
    <location>
        <begin position="8"/>
        <end position="165"/>
    </location>
</feature>
<dbReference type="Pfam" id="PF02365">
    <property type="entry name" value="NAM"/>
    <property type="match status" value="1"/>
</dbReference>
<dbReference type="EMBL" id="OX459126">
    <property type="protein sequence ID" value="CAI9117852.1"/>
    <property type="molecule type" value="Genomic_DNA"/>
</dbReference>